<dbReference type="EMBL" id="BJZO01000006">
    <property type="protein sequence ID" value="GEO80221.1"/>
    <property type="molecule type" value="Genomic_DNA"/>
</dbReference>
<evidence type="ECO:0000313" key="2">
    <source>
        <dbReference type="EMBL" id="GEO80221.1"/>
    </source>
</evidence>
<dbReference type="OrthoDB" id="7360484at2"/>
<dbReference type="AlphaFoldDB" id="A0A512H461"/>
<reference evidence="2 3" key="1">
    <citation type="submission" date="2019-07" db="EMBL/GenBank/DDBJ databases">
        <title>Whole genome shotgun sequence of Rhodospirillum oryzae NBRC 107573.</title>
        <authorList>
            <person name="Hosoyama A."/>
            <person name="Uohara A."/>
            <person name="Ohji S."/>
            <person name="Ichikawa N."/>
        </authorList>
    </citation>
    <scope>NUCLEOTIDE SEQUENCE [LARGE SCALE GENOMIC DNA]</scope>
    <source>
        <strain evidence="2 3">NBRC 107573</strain>
    </source>
</reference>
<proteinExistence type="predicted"/>
<sequence length="137" mass="15402">MRVSGLILTSLLALAFPQVPAAWAQASNQEGYAWYDDPPESLNGSWAINGRCDVETAEMLIFSSGGYRWRKEDGSWGFARGQFSYGPGQAYRVLFKVRRLFSTEGYDAVLNVSGNTLRKTNIMTNSNRLYRRCEDQG</sequence>
<gene>
    <name evidence="2" type="ORF">ROR02_03520</name>
</gene>
<keyword evidence="3" id="KW-1185">Reference proteome</keyword>
<feature type="chain" id="PRO_5021892034" evidence="1">
    <location>
        <begin position="22"/>
        <end position="137"/>
    </location>
</feature>
<accession>A0A512H461</accession>
<dbReference type="RefSeq" id="WP_147162286.1">
    <property type="nucleotide sequence ID" value="NZ_BJZO01000006.1"/>
</dbReference>
<name>A0A512H461_9PROT</name>
<evidence type="ECO:0000256" key="1">
    <source>
        <dbReference type="SAM" id="SignalP"/>
    </source>
</evidence>
<protein>
    <submittedName>
        <fullName evidence="2">Uncharacterized protein</fullName>
    </submittedName>
</protein>
<comment type="caution">
    <text evidence="2">The sequence shown here is derived from an EMBL/GenBank/DDBJ whole genome shotgun (WGS) entry which is preliminary data.</text>
</comment>
<evidence type="ECO:0000313" key="3">
    <source>
        <dbReference type="Proteomes" id="UP000321567"/>
    </source>
</evidence>
<dbReference type="Proteomes" id="UP000321567">
    <property type="component" value="Unassembled WGS sequence"/>
</dbReference>
<organism evidence="2 3">
    <name type="scientific">Pararhodospirillum oryzae</name>
    <dbReference type="NCBI Taxonomy" id="478448"/>
    <lineage>
        <taxon>Bacteria</taxon>
        <taxon>Pseudomonadati</taxon>
        <taxon>Pseudomonadota</taxon>
        <taxon>Alphaproteobacteria</taxon>
        <taxon>Rhodospirillales</taxon>
        <taxon>Rhodospirillaceae</taxon>
        <taxon>Pararhodospirillum</taxon>
    </lineage>
</organism>
<keyword evidence="1" id="KW-0732">Signal</keyword>
<feature type="signal peptide" evidence="1">
    <location>
        <begin position="1"/>
        <end position="21"/>
    </location>
</feature>